<feature type="compositionally biased region" description="Basic and acidic residues" evidence="3">
    <location>
        <begin position="1086"/>
        <end position="1098"/>
    </location>
</feature>
<feature type="region of interest" description="Disordered" evidence="3">
    <location>
        <begin position="1086"/>
        <end position="1107"/>
    </location>
</feature>
<feature type="compositionally biased region" description="Basic and acidic residues" evidence="3">
    <location>
        <begin position="1144"/>
        <end position="1153"/>
    </location>
</feature>
<feature type="compositionally biased region" description="Acidic residues" evidence="3">
    <location>
        <begin position="667"/>
        <end position="704"/>
    </location>
</feature>
<dbReference type="PANTHER" id="PTHR13213:SF2">
    <property type="entry name" value="MYB-BINDING PROTEIN 1A"/>
    <property type="match status" value="1"/>
</dbReference>
<name>A0A9N9TVL8_PHYSR</name>
<gene>
    <name evidence="4" type="ORF">PHYEVI_LOCUS7655</name>
</gene>
<evidence type="ECO:0000256" key="2">
    <source>
        <dbReference type="ARBA" id="ARBA00023242"/>
    </source>
</evidence>
<feature type="region of interest" description="Disordered" evidence="3">
    <location>
        <begin position="658"/>
        <end position="705"/>
    </location>
</feature>
<evidence type="ECO:0000313" key="4">
    <source>
        <dbReference type="EMBL" id="CAG9861313.1"/>
    </source>
</evidence>
<dbReference type="GO" id="GO:0005730">
    <property type="term" value="C:nucleolus"/>
    <property type="evidence" value="ECO:0007669"/>
    <property type="project" value="InterPro"/>
</dbReference>
<dbReference type="GO" id="GO:0003723">
    <property type="term" value="F:RNA binding"/>
    <property type="evidence" value="ECO:0007669"/>
    <property type="project" value="TreeGrafter"/>
</dbReference>
<proteinExistence type="predicted"/>
<evidence type="ECO:0000256" key="1">
    <source>
        <dbReference type="ARBA" id="ARBA00004123"/>
    </source>
</evidence>
<dbReference type="GO" id="GO:0003714">
    <property type="term" value="F:transcription corepressor activity"/>
    <property type="evidence" value="ECO:0007669"/>
    <property type="project" value="TreeGrafter"/>
</dbReference>
<organism evidence="4 5">
    <name type="scientific">Phyllotreta striolata</name>
    <name type="common">Striped flea beetle</name>
    <name type="synonym">Crioceris striolata</name>
    <dbReference type="NCBI Taxonomy" id="444603"/>
    <lineage>
        <taxon>Eukaryota</taxon>
        <taxon>Metazoa</taxon>
        <taxon>Ecdysozoa</taxon>
        <taxon>Arthropoda</taxon>
        <taxon>Hexapoda</taxon>
        <taxon>Insecta</taxon>
        <taxon>Pterygota</taxon>
        <taxon>Neoptera</taxon>
        <taxon>Endopterygota</taxon>
        <taxon>Coleoptera</taxon>
        <taxon>Polyphaga</taxon>
        <taxon>Cucujiformia</taxon>
        <taxon>Chrysomeloidea</taxon>
        <taxon>Chrysomelidae</taxon>
        <taxon>Galerucinae</taxon>
        <taxon>Alticini</taxon>
        <taxon>Phyllotreta</taxon>
    </lineage>
</organism>
<evidence type="ECO:0008006" key="6">
    <source>
        <dbReference type="Google" id="ProtNLM"/>
    </source>
</evidence>
<feature type="region of interest" description="Disordered" evidence="3">
    <location>
        <begin position="1137"/>
        <end position="1184"/>
    </location>
</feature>
<evidence type="ECO:0000256" key="3">
    <source>
        <dbReference type="SAM" id="MobiDB-lite"/>
    </source>
</evidence>
<sequence>METANEENKDNKTIKRTILDQFANLTNIHDKFRLKGSINILTYLSEKESSEKEIELKYILGRIIRGLGSSTNNARSGFFTILVALLNVEEIQIEQIFELVEKHLHTAGSNSKSENADIYTGQILVSGGVIRSNVWLNIGVNHKSTLISNILKACKERSYHTLLGYEFIGQALEKADKKELHKLCTLIKEILTPFENYTLDSLYLMCYLKKNVPNVPKNVIKYPDIFAEKNLKNLCDILTIIPRLATLQHPVYDIIGAEAANSGKLAEFLEHIDACLDIPNRNKLFLVTKLLTVILENLQDRTQIPTVLNKNFIHQTLTYYKSLKGKSDDVEYGKISKTFLDALIDATKENNVESDTKISILKKLLFSPGTFIIEKITHSKVIQNITLNLNVDGVKKLAKVYKNVIEGKEVIDNQYGHRDLWSNNDKLYATHLLIKLLNHKATKDDNQWKVEQLIFIMELSILKENNVQIGVELAASLKPAFFGALDLKLTKLEDLHTILLQIVLHLDSKINPDNLESILRTPISSDNYAIWQKAIETVKKIEKKKKKGGLKTVFLTLFLYLSLLLFNDPKLAMDALNELFVCYKQTRKQRKDSDTLEAVGDEEITEDLTWIEVVTDLFLNFLSQNSSLLRTVVNIVFPHLCEHMTPDTIQQLVSVLDPENENPLSNDNEDDDESDDEDESDDANEEDEAEEEDEEDEDDVENETVNDRLRMALHKALVTNGYKSDEESVDLDEISDTEGKRLDKALGEAFKQYRPNLGKSKKQSKEQMTLTHFRIRVLDLIEIYLNSTPSMILALEIMLPLLKTVEFSLRDEHQTPLLNRLKSCLKHLSNLKKFKDFDGVDDAVLTDLLKSLLDKGTKSAWIMQDMANQIADCCVFVIKCSDLLRANESTPKKVKKRLSNSITGVVVDELDGYFSKRDCVTPILFFKKVVQLSWDGNLGLMPSILKCIFDDNVKVFRKSQAAELATIFYSNHRYINSKPEEIKGALEGIHSEFSDNIVALFKNFCDNTVKNASEKFTCHLFKLLTSMKVCTIVDLKWTEVADVVREYRSSVSLSKDAKLAFNRLCDRLQVSNVVKMKSTLNVFKQTSEEKSNEKDDTKVKKKRNKEKLKLKKETKELRLQSLSEGFRNLDFSSANGVEMEVEDEARKRKHEDADSTETLEGDSSPKVHQNGTQKIRKTKRKKLE</sequence>
<evidence type="ECO:0000313" key="5">
    <source>
        <dbReference type="Proteomes" id="UP001153712"/>
    </source>
</evidence>
<dbReference type="OrthoDB" id="342531at2759"/>
<dbReference type="AlphaFoldDB" id="A0A9N9TVL8"/>
<comment type="subcellular location">
    <subcellularLocation>
        <location evidence="1">Nucleus</location>
    </subcellularLocation>
</comment>
<keyword evidence="2" id="KW-0539">Nucleus</keyword>
<dbReference type="EMBL" id="OU900097">
    <property type="protein sequence ID" value="CAG9861313.1"/>
    <property type="molecule type" value="Genomic_DNA"/>
</dbReference>
<dbReference type="GO" id="GO:0043565">
    <property type="term" value="F:sequence-specific DNA binding"/>
    <property type="evidence" value="ECO:0007669"/>
    <property type="project" value="TreeGrafter"/>
</dbReference>
<reference evidence="4" key="1">
    <citation type="submission" date="2022-01" db="EMBL/GenBank/DDBJ databases">
        <authorList>
            <person name="King R."/>
        </authorList>
    </citation>
    <scope>NUCLEOTIDE SEQUENCE</scope>
</reference>
<dbReference type="InterPro" id="IPR007015">
    <property type="entry name" value="DNA_pol_V/MYBBP1A"/>
</dbReference>
<protein>
    <recommendedName>
        <fullName evidence="6">DNA polymerase V</fullName>
    </recommendedName>
</protein>
<keyword evidence="5" id="KW-1185">Reference proteome</keyword>
<dbReference type="PANTHER" id="PTHR13213">
    <property type="entry name" value="MYB-BINDING PROTEIN 1A FAMILY MEMBER"/>
    <property type="match status" value="1"/>
</dbReference>
<dbReference type="Proteomes" id="UP001153712">
    <property type="component" value="Chromosome 4"/>
</dbReference>
<dbReference type="Pfam" id="PF04931">
    <property type="entry name" value="DNA_pol_phi"/>
    <property type="match status" value="1"/>
</dbReference>
<accession>A0A9N9TVL8</accession>
<feature type="compositionally biased region" description="Basic residues" evidence="3">
    <location>
        <begin position="1174"/>
        <end position="1184"/>
    </location>
</feature>